<keyword evidence="7" id="KW-1185">Reference proteome</keyword>
<comment type="caution">
    <text evidence="6">The sequence shown here is derived from an EMBL/GenBank/DDBJ whole genome shotgun (WGS) entry which is preliminary data.</text>
</comment>
<dbReference type="InterPro" id="IPR001525">
    <property type="entry name" value="C5_MeTfrase"/>
</dbReference>
<dbReference type="Proteomes" id="UP001408356">
    <property type="component" value="Unassembled WGS sequence"/>
</dbReference>
<dbReference type="InterPro" id="IPR029063">
    <property type="entry name" value="SAM-dependent_MTases_sf"/>
</dbReference>
<sequence>MPRLNIENATDATAAQFEVDRARFLERYENSGATPATAILVQDGAEDNCNPRVKREIDHEINENFDIRFTPRHTARFNPTTAAPAHSFFDDTRHYGPYDNTQSVVRNRPLREDKIINSYFLRGFNFRVAPGDLLEIERRTGLPYNCRFLRVTAIYRDMDGIVIFRGMPYTRTRNTLGMLEYQRNEIVEIWDMDDDDDRGEEQAKVEIDEDAVLGKRKFQITNAQWPKNACDYREFGDRRRADAEGPLTCRWRMVTEYRDRKYRERGQPFARTLYHLAEKDVDEVEGVKDKDEPYRIPDITKLNLWRGTKTRGGSHDPESPGRLHGAIDLEEDNKQPLAIREGQKYTFGDIFCGAGGVSRGAQDAGVQVSFACDNDPPSCETYRMNFPRAFLLEQNISDVVTNMSTKDMRLDLLHLSPPCQFWSPAHTIAGRNDEANTAILMSAREIIHKFRPRFATVEQTYGILRSQHMQHFHMLLNCFTAHGYSITWKFVKLNDFGVPQPRKRVIMIASCPGEVHPPMPTSEGIRIPSVNETLARISVDATHHDWRTLLSNPPFPKRRWDGDGILRNTITTTANSSYNYHPSGKRAFTVREFAALQTFPNDFQFVLGQSQAKKQIGNAFPPLAVKYLYDHILRHMRDVDNVIVPREASDEREGGIVESNYDDEDVVFVGSTPKRRRLNSSGSVFLW</sequence>
<keyword evidence="2 5" id="KW-0489">Methyltransferase</keyword>
<dbReference type="InterPro" id="IPR050390">
    <property type="entry name" value="C5-Methyltransferase"/>
</dbReference>
<dbReference type="PROSITE" id="PS51679">
    <property type="entry name" value="SAM_MT_C5"/>
    <property type="match status" value="1"/>
</dbReference>
<comment type="similarity">
    <text evidence="5">Belongs to the class I-like SAM-binding methyltransferase superfamily. C5-methyltransferase family.</text>
</comment>
<keyword evidence="4 5" id="KW-0949">S-adenosyl-L-methionine</keyword>
<dbReference type="PRINTS" id="PR00105">
    <property type="entry name" value="C5METTRFRASE"/>
</dbReference>
<evidence type="ECO:0000256" key="2">
    <source>
        <dbReference type="ARBA" id="ARBA00022603"/>
    </source>
</evidence>
<dbReference type="PANTHER" id="PTHR10629">
    <property type="entry name" value="CYTOSINE-SPECIFIC METHYLTRANSFERASE"/>
    <property type="match status" value="1"/>
</dbReference>
<dbReference type="Gene3D" id="3.40.50.150">
    <property type="entry name" value="Vaccinia Virus protein VP39"/>
    <property type="match status" value="1"/>
</dbReference>
<feature type="active site" evidence="5">
    <location>
        <position position="419"/>
    </location>
</feature>
<keyword evidence="3 5" id="KW-0808">Transferase</keyword>
<evidence type="ECO:0000256" key="1">
    <source>
        <dbReference type="ARBA" id="ARBA00011975"/>
    </source>
</evidence>
<dbReference type="EMBL" id="JARVKF010000429">
    <property type="protein sequence ID" value="KAK9414294.1"/>
    <property type="molecule type" value="Genomic_DNA"/>
</dbReference>
<evidence type="ECO:0000313" key="7">
    <source>
        <dbReference type="Proteomes" id="UP001408356"/>
    </source>
</evidence>
<dbReference type="EC" id="2.1.1.37" evidence="1"/>
<organism evidence="6 7">
    <name type="scientific">Seiridium unicorne</name>
    <dbReference type="NCBI Taxonomy" id="138068"/>
    <lineage>
        <taxon>Eukaryota</taxon>
        <taxon>Fungi</taxon>
        <taxon>Dikarya</taxon>
        <taxon>Ascomycota</taxon>
        <taxon>Pezizomycotina</taxon>
        <taxon>Sordariomycetes</taxon>
        <taxon>Xylariomycetidae</taxon>
        <taxon>Amphisphaeriales</taxon>
        <taxon>Sporocadaceae</taxon>
        <taxon>Seiridium</taxon>
    </lineage>
</organism>
<dbReference type="Gene3D" id="3.90.120.10">
    <property type="entry name" value="DNA Methylase, subunit A, domain 2"/>
    <property type="match status" value="1"/>
</dbReference>
<proteinExistence type="inferred from homology"/>
<evidence type="ECO:0000256" key="4">
    <source>
        <dbReference type="ARBA" id="ARBA00022691"/>
    </source>
</evidence>
<dbReference type="Pfam" id="PF00145">
    <property type="entry name" value="DNA_methylase"/>
    <property type="match status" value="2"/>
</dbReference>
<dbReference type="SUPFAM" id="SSF53335">
    <property type="entry name" value="S-adenosyl-L-methionine-dependent methyltransferases"/>
    <property type="match status" value="1"/>
</dbReference>
<accession>A0ABR2UIJ2</accession>
<evidence type="ECO:0000313" key="6">
    <source>
        <dbReference type="EMBL" id="KAK9414294.1"/>
    </source>
</evidence>
<name>A0ABR2UIJ2_9PEZI</name>
<reference evidence="6 7" key="1">
    <citation type="journal article" date="2024" name="J. Plant Pathol.">
        <title>Sequence and assembly of the genome of Seiridium unicorne, isolate CBS 538.82, causal agent of cypress canker disease.</title>
        <authorList>
            <person name="Scali E."/>
            <person name="Rocca G.D."/>
            <person name="Danti R."/>
            <person name="Garbelotto M."/>
            <person name="Barberini S."/>
            <person name="Baroncelli R."/>
            <person name="Emiliani G."/>
        </authorList>
    </citation>
    <scope>NUCLEOTIDE SEQUENCE [LARGE SCALE GENOMIC DNA]</scope>
    <source>
        <strain evidence="6 7">BM-138-508</strain>
    </source>
</reference>
<protein>
    <recommendedName>
        <fullName evidence="1">DNA (cytosine-5-)-methyltransferase</fullName>
        <ecNumber evidence="1">2.1.1.37</ecNumber>
    </recommendedName>
</protein>
<gene>
    <name evidence="6" type="ORF">SUNI508_02393</name>
</gene>
<evidence type="ECO:0000256" key="5">
    <source>
        <dbReference type="PROSITE-ProRule" id="PRU01016"/>
    </source>
</evidence>
<evidence type="ECO:0000256" key="3">
    <source>
        <dbReference type="ARBA" id="ARBA00022679"/>
    </source>
</evidence>
<dbReference type="PANTHER" id="PTHR10629:SF52">
    <property type="entry name" value="DNA (CYTOSINE-5)-METHYLTRANSFERASE 1"/>
    <property type="match status" value="1"/>
</dbReference>